<accession>A0A9Q0GCI1</accession>
<dbReference type="InterPro" id="IPR036575">
    <property type="entry name" value="TFIIS_cen_dom_sf"/>
</dbReference>
<evidence type="ECO:0000259" key="8">
    <source>
        <dbReference type="PROSITE" id="PS51133"/>
    </source>
</evidence>
<dbReference type="SMART" id="SM00509">
    <property type="entry name" value="TFS2N"/>
    <property type="match status" value="1"/>
</dbReference>
<reference evidence="11" key="2">
    <citation type="journal article" date="2023" name="Plants (Basel)">
        <title>Annotation of the Turnera subulata (Passifloraceae) Draft Genome Reveals the S-Locus Evolved after the Divergence of Turneroideae from Passifloroideae in a Stepwise Manner.</title>
        <authorList>
            <person name="Henning P.M."/>
            <person name="Roalson E.H."/>
            <person name="Mir W."/>
            <person name="McCubbin A.G."/>
            <person name="Shore J.S."/>
        </authorList>
    </citation>
    <scope>NUCLEOTIDE SEQUENCE</scope>
    <source>
        <strain evidence="11">F60SS</strain>
    </source>
</reference>
<dbReference type="AlphaFoldDB" id="A0A9Q0GCI1"/>
<dbReference type="Pfam" id="PF01096">
    <property type="entry name" value="Zn_ribbon_TFIIS"/>
    <property type="match status" value="1"/>
</dbReference>
<dbReference type="PROSITE" id="PS51319">
    <property type="entry name" value="TFIIS_N"/>
    <property type="match status" value="1"/>
</dbReference>
<evidence type="ECO:0000256" key="7">
    <source>
        <dbReference type="PROSITE-ProRule" id="PRU00649"/>
    </source>
</evidence>
<evidence type="ECO:0000256" key="6">
    <source>
        <dbReference type="PROSITE-ProRule" id="PRU00472"/>
    </source>
</evidence>
<sequence>MEVVPKKGKGKVATKAPGKEQLGSLAEKAAVREVLELLKTAEKAAAGKTAAEEKRCVEALSRLQSLPLTVGTLVSANAGKLLRPLRNHPKNKIANLASNLYESWAKRVAAPARKKTQLQELAKKAAPTTSAALFKSRDAKREMIREKLYQGLCMVSQETEEGDILKELVEASDPAGVAARVEAALFKNGGRLDNWKYRSLCFNIKDPRNPDFRRKVLLGQVEPEMIVGLMSTRSEVASTRGEMASNELQALDEMYEKASERRRRLINGDAQKATTDQFKCGKCGKRETTYYQLQTRSADEPMTSYITCVSCHNRWKC</sequence>
<gene>
    <name evidence="11" type="ORF">Tsubulata_030959</name>
</gene>
<evidence type="ECO:0000256" key="5">
    <source>
        <dbReference type="ARBA" id="ARBA00023242"/>
    </source>
</evidence>
<keyword evidence="12" id="KW-1185">Reference proteome</keyword>
<dbReference type="InterPro" id="IPR035100">
    <property type="entry name" value="TF_IIS-typ"/>
</dbReference>
<evidence type="ECO:0000256" key="4">
    <source>
        <dbReference type="ARBA" id="ARBA00022833"/>
    </source>
</evidence>
<dbReference type="Gene3D" id="2.20.25.10">
    <property type="match status" value="1"/>
</dbReference>
<dbReference type="SUPFAM" id="SSF46942">
    <property type="entry name" value="Elongation factor TFIIS domain 2"/>
    <property type="match status" value="1"/>
</dbReference>
<evidence type="ECO:0000256" key="3">
    <source>
        <dbReference type="ARBA" id="ARBA00022771"/>
    </source>
</evidence>
<dbReference type="PROSITE" id="PS51321">
    <property type="entry name" value="TFIIS_CENTRAL"/>
    <property type="match status" value="1"/>
</dbReference>
<comment type="caution">
    <text evidence="11">The sequence shown here is derived from an EMBL/GenBank/DDBJ whole genome shotgun (WGS) entry which is preliminary data.</text>
</comment>
<dbReference type="InterPro" id="IPR003618">
    <property type="entry name" value="TFIIS_cen_dom"/>
</dbReference>
<dbReference type="GO" id="GO:0008270">
    <property type="term" value="F:zinc ion binding"/>
    <property type="evidence" value="ECO:0007669"/>
    <property type="project" value="UniProtKB-KW"/>
</dbReference>
<feature type="domain" description="TFIIS-type" evidence="8">
    <location>
        <begin position="276"/>
        <end position="316"/>
    </location>
</feature>
<dbReference type="PROSITE" id="PS51133">
    <property type="entry name" value="ZF_TFIIS_2"/>
    <property type="match status" value="1"/>
</dbReference>
<keyword evidence="2" id="KW-0479">Metal-binding</keyword>
<dbReference type="SMART" id="SM00440">
    <property type="entry name" value="ZnF_C2C2"/>
    <property type="match status" value="1"/>
</dbReference>
<dbReference type="CDD" id="cd00183">
    <property type="entry name" value="TFIIS_I"/>
    <property type="match status" value="1"/>
</dbReference>
<name>A0A9Q0GCI1_9ROSI</name>
<reference evidence="11" key="1">
    <citation type="submission" date="2022-02" db="EMBL/GenBank/DDBJ databases">
        <authorList>
            <person name="Henning P.M."/>
            <person name="McCubbin A.G."/>
            <person name="Shore J.S."/>
        </authorList>
    </citation>
    <scope>NUCLEOTIDE SEQUENCE</scope>
    <source>
        <strain evidence="11">F60SS</strain>
        <tissue evidence="11">Leaves</tissue>
    </source>
</reference>
<evidence type="ECO:0000259" key="9">
    <source>
        <dbReference type="PROSITE" id="PS51319"/>
    </source>
</evidence>
<dbReference type="PIRSF" id="PIRSF006704">
    <property type="entry name" value="TF_IIS"/>
    <property type="match status" value="1"/>
</dbReference>
<feature type="domain" description="TFIIS central" evidence="10">
    <location>
        <begin position="140"/>
        <end position="262"/>
    </location>
</feature>
<proteinExistence type="predicted"/>
<dbReference type="PANTHER" id="PTHR11477:SF49">
    <property type="entry name" value="TRANSCRIPTION ELONGATION FACTOR"/>
    <property type="match status" value="1"/>
</dbReference>
<comment type="subcellular location">
    <subcellularLocation>
        <location evidence="1 7">Nucleus</location>
    </subcellularLocation>
</comment>
<dbReference type="GO" id="GO:0006351">
    <property type="term" value="P:DNA-templated transcription"/>
    <property type="evidence" value="ECO:0007669"/>
    <property type="project" value="InterPro"/>
</dbReference>
<protein>
    <recommendedName>
        <fullName evidence="13">TFIIS central domain-containing protein</fullName>
    </recommendedName>
</protein>
<organism evidence="11 12">
    <name type="scientific">Turnera subulata</name>
    <dbReference type="NCBI Taxonomy" id="218843"/>
    <lineage>
        <taxon>Eukaryota</taxon>
        <taxon>Viridiplantae</taxon>
        <taxon>Streptophyta</taxon>
        <taxon>Embryophyta</taxon>
        <taxon>Tracheophyta</taxon>
        <taxon>Spermatophyta</taxon>
        <taxon>Magnoliopsida</taxon>
        <taxon>eudicotyledons</taxon>
        <taxon>Gunneridae</taxon>
        <taxon>Pentapetalae</taxon>
        <taxon>rosids</taxon>
        <taxon>fabids</taxon>
        <taxon>Malpighiales</taxon>
        <taxon>Passifloraceae</taxon>
        <taxon>Turnera</taxon>
    </lineage>
</organism>
<evidence type="ECO:0000313" key="11">
    <source>
        <dbReference type="EMBL" id="KAJ4846144.1"/>
    </source>
</evidence>
<dbReference type="InterPro" id="IPR017923">
    <property type="entry name" value="TFIIS_N"/>
</dbReference>
<dbReference type="InterPro" id="IPR035441">
    <property type="entry name" value="TFIIS/LEDGF_dom_sf"/>
</dbReference>
<keyword evidence="4" id="KW-0862">Zinc</keyword>
<keyword evidence="5 7" id="KW-0539">Nucleus</keyword>
<dbReference type="Pfam" id="PF08711">
    <property type="entry name" value="Med26"/>
    <property type="match status" value="1"/>
</dbReference>
<keyword evidence="3 6" id="KW-0863">Zinc-finger</keyword>
<evidence type="ECO:0000259" key="10">
    <source>
        <dbReference type="PROSITE" id="PS51321"/>
    </source>
</evidence>
<dbReference type="Gene3D" id="1.20.930.10">
    <property type="entry name" value="Conserved domain common to transcription factors TFIIS, elongin A, CRSP70"/>
    <property type="match status" value="1"/>
</dbReference>
<dbReference type="Pfam" id="PF07500">
    <property type="entry name" value="TFIIS_M"/>
    <property type="match status" value="1"/>
</dbReference>
<dbReference type="CDD" id="cd13749">
    <property type="entry name" value="Zn-ribbon_TFIIS"/>
    <property type="match status" value="1"/>
</dbReference>
<dbReference type="SUPFAM" id="SSF47676">
    <property type="entry name" value="Conserved domain common to transcription factors TFIIS, elongin A, CRSP70"/>
    <property type="match status" value="1"/>
</dbReference>
<dbReference type="Proteomes" id="UP001141552">
    <property type="component" value="Unassembled WGS sequence"/>
</dbReference>
<dbReference type="InterPro" id="IPR001222">
    <property type="entry name" value="Znf_TFIIS"/>
</dbReference>
<feature type="domain" description="TFIIS N-terminal" evidence="9">
    <location>
        <begin position="32"/>
        <end position="111"/>
    </location>
</feature>
<evidence type="ECO:0000256" key="2">
    <source>
        <dbReference type="ARBA" id="ARBA00022723"/>
    </source>
</evidence>
<dbReference type="SUPFAM" id="SSF57783">
    <property type="entry name" value="Zinc beta-ribbon"/>
    <property type="match status" value="1"/>
</dbReference>
<evidence type="ECO:0000313" key="12">
    <source>
        <dbReference type="Proteomes" id="UP001141552"/>
    </source>
</evidence>
<dbReference type="SMART" id="SM00510">
    <property type="entry name" value="TFS2M"/>
    <property type="match status" value="1"/>
</dbReference>
<dbReference type="EMBL" id="JAKUCV010001501">
    <property type="protein sequence ID" value="KAJ4846144.1"/>
    <property type="molecule type" value="Genomic_DNA"/>
</dbReference>
<evidence type="ECO:0000256" key="1">
    <source>
        <dbReference type="ARBA" id="ARBA00004123"/>
    </source>
</evidence>
<dbReference type="PROSITE" id="PS00466">
    <property type="entry name" value="ZF_TFIIS_1"/>
    <property type="match status" value="1"/>
</dbReference>
<dbReference type="InterPro" id="IPR003617">
    <property type="entry name" value="TFIIS/CRSP70_N_sub"/>
</dbReference>
<dbReference type="OrthoDB" id="282152at2759"/>
<dbReference type="GO" id="GO:0005634">
    <property type="term" value="C:nucleus"/>
    <property type="evidence" value="ECO:0007669"/>
    <property type="project" value="UniProtKB-SubCell"/>
</dbReference>
<evidence type="ECO:0008006" key="13">
    <source>
        <dbReference type="Google" id="ProtNLM"/>
    </source>
</evidence>
<dbReference type="PANTHER" id="PTHR11477">
    <property type="entry name" value="TRANSCRIPTION FACTOR S-II ZINC FINGER DOMAIN-CONTAINING PROTEIN"/>
    <property type="match status" value="1"/>
</dbReference>
<dbReference type="Gene3D" id="1.10.472.30">
    <property type="entry name" value="Transcription elongation factor S-II, central domain"/>
    <property type="match status" value="1"/>
</dbReference>
<dbReference type="GO" id="GO:0003676">
    <property type="term" value="F:nucleic acid binding"/>
    <property type="evidence" value="ECO:0007669"/>
    <property type="project" value="InterPro"/>
</dbReference>